<feature type="compositionally biased region" description="Polar residues" evidence="1">
    <location>
        <begin position="523"/>
        <end position="542"/>
    </location>
</feature>
<proteinExistence type="predicted"/>
<organism evidence="2 3">
    <name type="scientific">Coccomyxa viridis</name>
    <dbReference type="NCBI Taxonomy" id="1274662"/>
    <lineage>
        <taxon>Eukaryota</taxon>
        <taxon>Viridiplantae</taxon>
        <taxon>Chlorophyta</taxon>
        <taxon>core chlorophytes</taxon>
        <taxon>Trebouxiophyceae</taxon>
        <taxon>Trebouxiophyceae incertae sedis</taxon>
        <taxon>Coccomyxaceae</taxon>
        <taxon>Coccomyxa</taxon>
    </lineage>
</organism>
<feature type="region of interest" description="Disordered" evidence="1">
    <location>
        <begin position="520"/>
        <end position="543"/>
    </location>
</feature>
<feature type="compositionally biased region" description="Low complexity" evidence="1">
    <location>
        <begin position="202"/>
        <end position="219"/>
    </location>
</feature>
<reference evidence="2 3" key="1">
    <citation type="submission" date="2024-06" db="EMBL/GenBank/DDBJ databases">
        <authorList>
            <person name="Kraege A."/>
            <person name="Thomma B."/>
        </authorList>
    </citation>
    <scope>NUCLEOTIDE SEQUENCE [LARGE SCALE GENOMIC DNA]</scope>
</reference>
<sequence length="830" mass="91944">MYSSTSEEDRANRYSAEEERGRLLLVTTVDLGDGLTDKIELRAGDCPEEAAAAFCERNGLPETVIEPLRLHILENYRRAQLDTKQLAGTGGSSELGELMLSTDSVTPKDTEAAKEWPEEFILSTDSARDHGNDKENEAHRPQSAITVTETFPDGTSEPESEMSQAAEAGKAPDTAEEQASQGPYLYQPSESRSARVINRAGSPARSESSAFSRRSSLSGVSMGMGQVAVTNNRLYDNALAVQRKQDLRRMARDDEREQKTSMKRMNYVSAQLMKGRDRGAHKNYLHRLYAEGLEDLEKKRRQIGEARMREAEAELEGVTWQPQISRMAKALKRPGDEERWNYLARTAIHKNKERIEEAKREQEDAVERECTFAPVIDARSAGMMSHRSIVLKDRKITAHEQLYQDATRRQERQITYASWVPEDVTFVPKIIRRAPETGKVSGHPGRKSTGNLAERLHAAKDKAEARRRAALYAADHPIDPATGRPFFHPQTGRGPAARNKEGLPVGDWLYTKWAESEGRKAEQVNSSVAERNASASTKYTTNRSERLVEELKARRFRQIFTYLDQDGTGLLDVMALVTEDELDLMRTLDAEVRADVEAAARLLARQLQAQGGNSPGITSVDGLVSGSPAADLDITVDPSHVSKDGLPLIDADTFSKLLAEVVKRGRGHPRAYLLPSPVGKATDPEETFRPAVCPRSKALAQLKRSTETAWHDQLYSYAAVLSEKKDAKRLAHEQQQLDACTFKPEQLSAQTATKGRALLMSGVAAFDTPTSSSRFSVVAAMDDLDKYEDLEKEVRAVLETQSPSGSLMSHAATEQSVEALQSLSLGILPV</sequence>
<feature type="compositionally biased region" description="Basic and acidic residues" evidence="1">
    <location>
        <begin position="126"/>
        <end position="140"/>
    </location>
</feature>
<feature type="region of interest" description="Disordered" evidence="1">
    <location>
        <begin position="126"/>
        <end position="219"/>
    </location>
</feature>
<name>A0ABP1FTB5_9CHLO</name>
<dbReference type="InterPro" id="IPR038122">
    <property type="entry name" value="PFU_sf"/>
</dbReference>
<dbReference type="PANTHER" id="PTHR35381:SF1">
    <property type="entry name" value="EF-HAND DOMAIN-CONTAINING PROTEIN"/>
    <property type="match status" value="1"/>
</dbReference>
<comment type="caution">
    <text evidence="2">The sequence shown here is derived from an EMBL/GenBank/DDBJ whole genome shotgun (WGS) entry which is preliminary data.</text>
</comment>
<evidence type="ECO:0000313" key="3">
    <source>
        <dbReference type="Proteomes" id="UP001497392"/>
    </source>
</evidence>
<keyword evidence="3" id="KW-1185">Reference proteome</keyword>
<dbReference type="Proteomes" id="UP001497392">
    <property type="component" value="Unassembled WGS sequence"/>
</dbReference>
<dbReference type="EMBL" id="CAXHTA020000004">
    <property type="protein sequence ID" value="CAL5220772.1"/>
    <property type="molecule type" value="Genomic_DNA"/>
</dbReference>
<accession>A0ABP1FTB5</accession>
<dbReference type="PANTHER" id="PTHR35381">
    <property type="entry name" value="EF-HAND DOMAIN-CONTAINING PROTEIN"/>
    <property type="match status" value="1"/>
</dbReference>
<evidence type="ECO:0000256" key="1">
    <source>
        <dbReference type="SAM" id="MobiDB-lite"/>
    </source>
</evidence>
<gene>
    <name evidence="2" type="primary">g2838</name>
    <name evidence="2" type="ORF">VP750_LOCUS2431</name>
</gene>
<dbReference type="Gene3D" id="3.10.20.870">
    <property type="entry name" value="PFU (PLAA family ubiquitin binding), C-terminal domain"/>
    <property type="match status" value="1"/>
</dbReference>
<evidence type="ECO:0000313" key="2">
    <source>
        <dbReference type="EMBL" id="CAL5220772.1"/>
    </source>
</evidence>
<protein>
    <submittedName>
        <fullName evidence="2">G2838 protein</fullName>
    </submittedName>
</protein>